<comment type="caution">
    <text evidence="1">The sequence shown here is derived from an EMBL/GenBank/DDBJ whole genome shotgun (WGS) entry which is preliminary data.</text>
</comment>
<accession>A0A016WXG7</accession>
<reference evidence="2" key="1">
    <citation type="journal article" date="2015" name="Nat. Genet.">
        <title>The genome and transcriptome of the zoonotic hookworm Ancylostoma ceylanicum identify infection-specific gene families.</title>
        <authorList>
            <person name="Schwarz E.M."/>
            <person name="Hu Y."/>
            <person name="Antoshechkin I."/>
            <person name="Miller M.M."/>
            <person name="Sternberg P.W."/>
            <person name="Aroian R.V."/>
        </authorList>
    </citation>
    <scope>NUCLEOTIDE SEQUENCE</scope>
    <source>
        <strain evidence="2">HY135</strain>
    </source>
</reference>
<dbReference type="EMBL" id="JARK01000083">
    <property type="protein sequence ID" value="EYC43718.1"/>
    <property type="molecule type" value="Genomic_DNA"/>
</dbReference>
<keyword evidence="2" id="KW-1185">Reference proteome</keyword>
<protein>
    <submittedName>
        <fullName evidence="1">Uncharacterized protein</fullName>
    </submittedName>
</protein>
<name>A0A016WXG7_9BILA</name>
<dbReference type="AlphaFoldDB" id="A0A016WXG7"/>
<organism evidence="1 2">
    <name type="scientific">Ancylostoma ceylanicum</name>
    <dbReference type="NCBI Taxonomy" id="53326"/>
    <lineage>
        <taxon>Eukaryota</taxon>
        <taxon>Metazoa</taxon>
        <taxon>Ecdysozoa</taxon>
        <taxon>Nematoda</taxon>
        <taxon>Chromadorea</taxon>
        <taxon>Rhabditida</taxon>
        <taxon>Rhabditina</taxon>
        <taxon>Rhabditomorpha</taxon>
        <taxon>Strongyloidea</taxon>
        <taxon>Ancylostomatidae</taxon>
        <taxon>Ancylostomatinae</taxon>
        <taxon>Ancylostoma</taxon>
    </lineage>
</organism>
<proteinExistence type="predicted"/>
<gene>
    <name evidence="1" type="primary">Acey_s0483.g2300</name>
    <name evidence="1" type="ORF">Y032_0483g2300</name>
</gene>
<evidence type="ECO:0000313" key="2">
    <source>
        <dbReference type="Proteomes" id="UP000024635"/>
    </source>
</evidence>
<evidence type="ECO:0000313" key="1">
    <source>
        <dbReference type="EMBL" id="EYC43718.1"/>
    </source>
</evidence>
<sequence>MELWNSTPSRIYPSTHSRQCAQPIENAWCDAWGRVLSRVSTPFSELYFCEAVIISKLLHSVILTNVQGFYTSNGQSRHPPVLL</sequence>
<dbReference type="Proteomes" id="UP000024635">
    <property type="component" value="Unassembled WGS sequence"/>
</dbReference>